<reference evidence="2" key="1">
    <citation type="submission" date="2018-04" db="EMBL/GenBank/DDBJ databases">
        <title>Genomes of Endosymbiotic and Endophytic Bradyrhizobium Publication status.</title>
        <authorList>
            <person name="Guha S."/>
            <person name="Jorrin B."/>
            <person name="Sarkar M."/>
            <person name="Poole P.S."/>
            <person name="DasGupta M."/>
        </authorList>
    </citation>
    <scope>NUCLEOTIDE SEQUENCE</scope>
    <source>
        <strain evidence="2">WBOS16</strain>
    </source>
</reference>
<dbReference type="EMBL" id="CP028989">
    <property type="protein sequence ID" value="UUO64913.1"/>
    <property type="molecule type" value="Genomic_DNA"/>
</dbReference>
<accession>A0AAE9NAB2</accession>
<keyword evidence="1" id="KW-1133">Transmembrane helix</keyword>
<gene>
    <name evidence="2" type="ORF">DCM83_06565</name>
</gene>
<feature type="transmembrane region" description="Helical" evidence="1">
    <location>
        <begin position="46"/>
        <end position="65"/>
    </location>
</feature>
<proteinExistence type="predicted"/>
<dbReference type="Proteomes" id="UP001058872">
    <property type="component" value="Chromosome"/>
</dbReference>
<evidence type="ECO:0000256" key="1">
    <source>
        <dbReference type="SAM" id="Phobius"/>
    </source>
</evidence>
<keyword evidence="1" id="KW-0812">Transmembrane</keyword>
<protein>
    <submittedName>
        <fullName evidence="2">Uncharacterized protein</fullName>
    </submittedName>
</protein>
<evidence type="ECO:0000313" key="3">
    <source>
        <dbReference type="Proteomes" id="UP001058872"/>
    </source>
</evidence>
<evidence type="ECO:0000313" key="2">
    <source>
        <dbReference type="EMBL" id="UUO64913.1"/>
    </source>
</evidence>
<organism evidence="2 3">
    <name type="scientific">Bradyrhizobium betae</name>
    <dbReference type="NCBI Taxonomy" id="244734"/>
    <lineage>
        <taxon>Bacteria</taxon>
        <taxon>Pseudomonadati</taxon>
        <taxon>Pseudomonadota</taxon>
        <taxon>Alphaproteobacteria</taxon>
        <taxon>Hyphomicrobiales</taxon>
        <taxon>Nitrobacteraceae</taxon>
        <taxon>Bradyrhizobium</taxon>
    </lineage>
</organism>
<sequence length="70" mass="7681">MRETVTSARTVPGLANRRGRPVHVRRRCLDRERAIPPIAVDVAGPASLGLFVTLIMICAAFLAWLRRASA</sequence>
<keyword evidence="1" id="KW-0472">Membrane</keyword>
<name>A0AAE9NAB2_9BRAD</name>
<dbReference type="AlphaFoldDB" id="A0AAE9NAB2"/>